<evidence type="ECO:0000259" key="4">
    <source>
        <dbReference type="PROSITE" id="PS01124"/>
    </source>
</evidence>
<dbReference type="InterPro" id="IPR018060">
    <property type="entry name" value="HTH_AraC"/>
</dbReference>
<organism evidence="5 6">
    <name type="scientific">Paenarthrobacter aurescens (strain TC1)</name>
    <dbReference type="NCBI Taxonomy" id="290340"/>
    <lineage>
        <taxon>Bacteria</taxon>
        <taxon>Bacillati</taxon>
        <taxon>Actinomycetota</taxon>
        <taxon>Actinomycetes</taxon>
        <taxon>Micrococcales</taxon>
        <taxon>Micrococcaceae</taxon>
        <taxon>Paenarthrobacter</taxon>
    </lineage>
</organism>
<feature type="domain" description="HTH araC/xylS-type" evidence="4">
    <location>
        <begin position="211"/>
        <end position="311"/>
    </location>
</feature>
<evidence type="ECO:0000256" key="2">
    <source>
        <dbReference type="ARBA" id="ARBA00023125"/>
    </source>
</evidence>
<name>A1R5Y4_PAEAT</name>
<keyword evidence="1" id="KW-0805">Transcription regulation</keyword>
<dbReference type="Pfam" id="PF14525">
    <property type="entry name" value="AraC_binding_2"/>
    <property type="match status" value="1"/>
</dbReference>
<dbReference type="PANTHER" id="PTHR46796">
    <property type="entry name" value="HTH-TYPE TRANSCRIPTIONAL ACTIVATOR RHAS-RELATED"/>
    <property type="match status" value="1"/>
</dbReference>
<keyword evidence="6" id="KW-1185">Reference proteome</keyword>
<dbReference type="SUPFAM" id="SSF46689">
    <property type="entry name" value="Homeodomain-like"/>
    <property type="match status" value="1"/>
</dbReference>
<dbReference type="Proteomes" id="UP000000637">
    <property type="component" value="Chromosome"/>
</dbReference>
<keyword evidence="2" id="KW-0238">DNA-binding</keyword>
<dbReference type="AlphaFoldDB" id="A1R5Y4"/>
<reference evidence="5 6" key="1">
    <citation type="journal article" date="2006" name="PLoS Genet.">
        <title>Secrets of soil survival revealed by the genome sequence of Arthrobacter aurescens TC1.</title>
        <authorList>
            <person name="Mongodin E.F."/>
            <person name="Shapir N."/>
            <person name="Daugherty S.C."/>
            <person name="DeBoy R.T."/>
            <person name="Emerson J.B."/>
            <person name="Shvartzbeyn A."/>
            <person name="Radune D."/>
            <person name="Vamathevan J."/>
            <person name="Riggs F."/>
            <person name="Grinberg V."/>
            <person name="Khouri H."/>
            <person name="Wackett L.P."/>
            <person name="Nelson K.E."/>
            <person name="Sadowsky M.J."/>
        </authorList>
    </citation>
    <scope>NUCLEOTIDE SEQUENCE [LARGE SCALE GENOMIC DNA]</scope>
    <source>
        <strain evidence="5 6">TC1</strain>
    </source>
</reference>
<dbReference type="InterPro" id="IPR050204">
    <property type="entry name" value="AraC_XylS_family_regulators"/>
</dbReference>
<protein>
    <submittedName>
        <fullName evidence="5">Transcriptional regulator, AraC family</fullName>
    </submittedName>
</protein>
<dbReference type="OrthoDB" id="5464689at2"/>
<dbReference type="InterPro" id="IPR009057">
    <property type="entry name" value="Homeodomain-like_sf"/>
</dbReference>
<evidence type="ECO:0000256" key="3">
    <source>
        <dbReference type="ARBA" id="ARBA00023163"/>
    </source>
</evidence>
<dbReference type="HOGENOM" id="CLU_049704_4_1_11"/>
<evidence type="ECO:0000313" key="6">
    <source>
        <dbReference type="Proteomes" id="UP000000637"/>
    </source>
</evidence>
<dbReference type="STRING" id="290340.AAur_1897"/>
<dbReference type="PROSITE" id="PS01124">
    <property type="entry name" value="HTH_ARAC_FAMILY_2"/>
    <property type="match status" value="1"/>
</dbReference>
<dbReference type="KEGG" id="aau:AAur_1897"/>
<sequence length="328" mass="35872">MAKVVSTAAVSPRNSVSFWTEAVSDTFVVLDCKAGDGRESIDGEIAVQTLASIDLARVRASAQSVHRTPAAIDASSDDYYLVGMQTEGSCLVTQDGRSAALHDGGFALYDTTRPYSLLLTDHFEQLVIRLPRTALERYLPEAARLTALAVNADPGAGRLLVNTVQFLANDIDVLSPDVALSVSQGVEHLIVAGLGGLTRGVPDAHRISRRKLVQTHILENLGDESLSIKSIASDLHLSPSSIHRAFAADGETVMGWVWQQRLKSIRETLLTGRYEGTLTDLFLTWGFSDPSHFSRAFRQRYGHAPSQLLRPLADDAWADRRRDPDQWP</sequence>
<dbReference type="SMART" id="SM00342">
    <property type="entry name" value="HTH_ARAC"/>
    <property type="match status" value="1"/>
</dbReference>
<keyword evidence="3" id="KW-0804">Transcription</keyword>
<gene>
    <name evidence="5" type="ordered locus">AAur_1897</name>
</gene>
<evidence type="ECO:0000313" key="5">
    <source>
        <dbReference type="EMBL" id="ABM08772.1"/>
    </source>
</evidence>
<dbReference type="Pfam" id="PF12833">
    <property type="entry name" value="HTH_18"/>
    <property type="match status" value="1"/>
</dbReference>
<dbReference type="InterPro" id="IPR035418">
    <property type="entry name" value="AraC-bd_2"/>
</dbReference>
<dbReference type="GO" id="GO:0003700">
    <property type="term" value="F:DNA-binding transcription factor activity"/>
    <property type="evidence" value="ECO:0007669"/>
    <property type="project" value="InterPro"/>
</dbReference>
<dbReference type="eggNOG" id="COG2207">
    <property type="taxonomic scope" value="Bacteria"/>
</dbReference>
<proteinExistence type="predicted"/>
<evidence type="ECO:0000256" key="1">
    <source>
        <dbReference type="ARBA" id="ARBA00023015"/>
    </source>
</evidence>
<dbReference type="Gene3D" id="1.10.10.60">
    <property type="entry name" value="Homeodomain-like"/>
    <property type="match status" value="1"/>
</dbReference>
<dbReference type="PANTHER" id="PTHR46796:SF6">
    <property type="entry name" value="ARAC SUBFAMILY"/>
    <property type="match status" value="1"/>
</dbReference>
<dbReference type="RefSeq" id="WP_011774590.1">
    <property type="nucleotide sequence ID" value="NC_008711.1"/>
</dbReference>
<accession>A1R5Y4</accession>
<dbReference type="GO" id="GO:0043565">
    <property type="term" value="F:sequence-specific DNA binding"/>
    <property type="evidence" value="ECO:0007669"/>
    <property type="project" value="InterPro"/>
</dbReference>
<dbReference type="EMBL" id="CP000474">
    <property type="protein sequence ID" value="ABM08772.1"/>
    <property type="molecule type" value="Genomic_DNA"/>
</dbReference>